<feature type="transmembrane region" description="Helical" evidence="6">
    <location>
        <begin position="41"/>
        <end position="61"/>
    </location>
</feature>
<evidence type="ECO:0000256" key="3">
    <source>
        <dbReference type="ARBA" id="ARBA00022692"/>
    </source>
</evidence>
<dbReference type="AlphaFoldDB" id="K7AIL5"/>
<keyword evidence="4 6" id="KW-1133">Transmembrane helix</keyword>
<name>K7AIL5_9ALTE</name>
<dbReference type="HOGENOM" id="CLU_045498_5_0_6"/>
<feature type="transmembrane region" description="Helical" evidence="6">
    <location>
        <begin position="233"/>
        <end position="255"/>
    </location>
</feature>
<feature type="transmembrane region" description="Helical" evidence="6">
    <location>
        <begin position="130"/>
        <end position="162"/>
    </location>
</feature>
<comment type="similarity">
    <text evidence="2 6">Belongs to the 4-toluene sulfonate uptake permease (TSUP) (TC 2.A.102) family.</text>
</comment>
<keyword evidence="3 6" id="KW-0812">Transmembrane</keyword>
<dbReference type="PATRIC" id="fig|1129794.4.peg.2059"/>
<feature type="transmembrane region" description="Helical" evidence="6">
    <location>
        <begin position="169"/>
        <end position="188"/>
    </location>
</feature>
<evidence type="ECO:0000256" key="4">
    <source>
        <dbReference type="ARBA" id="ARBA00022989"/>
    </source>
</evidence>
<protein>
    <recommendedName>
        <fullName evidence="6">Probable membrane transporter protein</fullName>
    </recommendedName>
</protein>
<dbReference type="KEGG" id="gps:C427_2081"/>
<evidence type="ECO:0000256" key="6">
    <source>
        <dbReference type="RuleBase" id="RU363041"/>
    </source>
</evidence>
<evidence type="ECO:0000256" key="5">
    <source>
        <dbReference type="ARBA" id="ARBA00023136"/>
    </source>
</evidence>
<dbReference type="GO" id="GO:0005886">
    <property type="term" value="C:plasma membrane"/>
    <property type="evidence" value="ECO:0007669"/>
    <property type="project" value="UniProtKB-SubCell"/>
</dbReference>
<dbReference type="eggNOG" id="COG0730">
    <property type="taxonomic scope" value="Bacteria"/>
</dbReference>
<feature type="transmembrane region" description="Helical" evidence="6">
    <location>
        <begin position="6"/>
        <end position="34"/>
    </location>
</feature>
<sequence length="258" mass="27652">MNIFIVLGAVLIGLSLGLLGSGGSIITVPLLIYVADEPAKLAIAESLFIVGCISAFGSLSYVKRGLVNWKFVMLFGLPSMLGTYFGAWTSQFVSGEAQLLTFSIVMLIASRSMFAPVTSTNIAEPVPRNLLVIITGVLVGAIAGLVGVGGGFLIVPALFLLGKLAFQQAIGSSLIIITMQSFIGYLKYQDVLEQFALTMNWKIVSVIIFMGILGSIIGVRIADKIPQQQIKKLFAIVLVVLGIYIFGTTIFDYFLNRS</sequence>
<dbReference type="STRING" id="1129794.C427_2081"/>
<reference evidence="7 8" key="1">
    <citation type="journal article" date="2013" name="Genome Announc.">
        <title>Complete Genome Sequence of Glaciecola psychrophila Strain 170T.</title>
        <authorList>
            <person name="Yin J."/>
            <person name="Chen J."/>
            <person name="Liu G."/>
            <person name="Yu Y."/>
            <person name="Song L."/>
            <person name="Wang X."/>
            <person name="Qu X."/>
        </authorList>
    </citation>
    <scope>NUCLEOTIDE SEQUENCE [LARGE SCALE GENOMIC DNA]</scope>
    <source>
        <strain evidence="7 8">170</strain>
    </source>
</reference>
<keyword evidence="5 6" id="KW-0472">Membrane</keyword>
<accession>K7AIL5</accession>
<feature type="transmembrane region" description="Helical" evidence="6">
    <location>
        <begin position="200"/>
        <end position="221"/>
    </location>
</feature>
<comment type="subcellular location">
    <subcellularLocation>
        <location evidence="6">Cell membrane</location>
        <topology evidence="6">Multi-pass membrane protein</topology>
    </subcellularLocation>
    <subcellularLocation>
        <location evidence="1">Membrane</location>
        <topology evidence="1">Multi-pass membrane protein</topology>
    </subcellularLocation>
</comment>
<feature type="transmembrane region" description="Helical" evidence="6">
    <location>
        <begin position="67"/>
        <end position="87"/>
    </location>
</feature>
<gene>
    <name evidence="7" type="ORF">C427_2081</name>
</gene>
<evidence type="ECO:0000313" key="8">
    <source>
        <dbReference type="Proteomes" id="UP000011864"/>
    </source>
</evidence>
<evidence type="ECO:0000313" key="7">
    <source>
        <dbReference type="EMBL" id="AGH44190.1"/>
    </source>
</evidence>
<proteinExistence type="inferred from homology"/>
<dbReference type="EMBL" id="CP003837">
    <property type="protein sequence ID" value="AGH44190.1"/>
    <property type="molecule type" value="Genomic_DNA"/>
</dbReference>
<dbReference type="Pfam" id="PF01925">
    <property type="entry name" value="TauE"/>
    <property type="match status" value="1"/>
</dbReference>
<dbReference type="Proteomes" id="UP000011864">
    <property type="component" value="Chromosome"/>
</dbReference>
<dbReference type="OrthoDB" id="8559161at2"/>
<keyword evidence="6" id="KW-1003">Cell membrane</keyword>
<evidence type="ECO:0000256" key="1">
    <source>
        <dbReference type="ARBA" id="ARBA00004141"/>
    </source>
</evidence>
<dbReference type="PANTHER" id="PTHR43701">
    <property type="entry name" value="MEMBRANE TRANSPORTER PROTEIN MJ0441-RELATED"/>
    <property type="match status" value="1"/>
</dbReference>
<dbReference type="RefSeq" id="WP_007643445.1">
    <property type="nucleotide sequence ID" value="NC_020514.1"/>
</dbReference>
<dbReference type="InterPro" id="IPR051598">
    <property type="entry name" value="TSUP/Inactive_protease-like"/>
</dbReference>
<evidence type="ECO:0000256" key="2">
    <source>
        <dbReference type="ARBA" id="ARBA00009142"/>
    </source>
</evidence>
<organism evidence="7 8">
    <name type="scientific">Paraglaciecola psychrophila 170</name>
    <dbReference type="NCBI Taxonomy" id="1129794"/>
    <lineage>
        <taxon>Bacteria</taxon>
        <taxon>Pseudomonadati</taxon>
        <taxon>Pseudomonadota</taxon>
        <taxon>Gammaproteobacteria</taxon>
        <taxon>Alteromonadales</taxon>
        <taxon>Alteromonadaceae</taxon>
        <taxon>Paraglaciecola</taxon>
    </lineage>
</organism>
<keyword evidence="8" id="KW-1185">Reference proteome</keyword>
<dbReference type="PANTHER" id="PTHR43701:SF2">
    <property type="entry name" value="MEMBRANE TRANSPORTER PROTEIN YJNA-RELATED"/>
    <property type="match status" value="1"/>
</dbReference>
<feature type="transmembrane region" description="Helical" evidence="6">
    <location>
        <begin position="99"/>
        <end position="118"/>
    </location>
</feature>
<dbReference type="InterPro" id="IPR002781">
    <property type="entry name" value="TM_pro_TauE-like"/>
</dbReference>